<reference evidence="7 8" key="1">
    <citation type="submission" date="2020-07" db="EMBL/GenBank/DDBJ databases">
        <title>Sequencing the genomes of 1000 actinobacteria strains.</title>
        <authorList>
            <person name="Klenk H.-P."/>
        </authorList>
    </citation>
    <scope>NUCLEOTIDE SEQUENCE [LARGE SCALE GENOMIC DNA]</scope>
    <source>
        <strain evidence="7 8">DSM 19970</strain>
    </source>
</reference>
<dbReference type="Pfam" id="PF12698">
    <property type="entry name" value="ABC2_membrane_3"/>
    <property type="match status" value="1"/>
</dbReference>
<feature type="transmembrane region" description="Helical" evidence="5">
    <location>
        <begin position="182"/>
        <end position="204"/>
    </location>
</feature>
<evidence type="ECO:0000256" key="4">
    <source>
        <dbReference type="ARBA" id="ARBA00023136"/>
    </source>
</evidence>
<evidence type="ECO:0000256" key="1">
    <source>
        <dbReference type="ARBA" id="ARBA00004141"/>
    </source>
</evidence>
<dbReference type="GO" id="GO:0140359">
    <property type="term" value="F:ABC-type transporter activity"/>
    <property type="evidence" value="ECO:0007669"/>
    <property type="project" value="InterPro"/>
</dbReference>
<keyword evidence="8" id="KW-1185">Reference proteome</keyword>
<dbReference type="Proteomes" id="UP000547973">
    <property type="component" value="Unassembled WGS sequence"/>
</dbReference>
<evidence type="ECO:0000256" key="2">
    <source>
        <dbReference type="ARBA" id="ARBA00022692"/>
    </source>
</evidence>
<keyword evidence="3 5" id="KW-1133">Transmembrane helix</keyword>
<feature type="transmembrane region" description="Helical" evidence="5">
    <location>
        <begin position="24"/>
        <end position="44"/>
    </location>
</feature>
<evidence type="ECO:0000256" key="5">
    <source>
        <dbReference type="SAM" id="Phobius"/>
    </source>
</evidence>
<organism evidence="7 8">
    <name type="scientific">Demequina lutea</name>
    <dbReference type="NCBI Taxonomy" id="431489"/>
    <lineage>
        <taxon>Bacteria</taxon>
        <taxon>Bacillati</taxon>
        <taxon>Actinomycetota</taxon>
        <taxon>Actinomycetes</taxon>
        <taxon>Micrococcales</taxon>
        <taxon>Demequinaceae</taxon>
        <taxon>Demequina</taxon>
    </lineage>
</organism>
<feature type="transmembrane region" description="Helical" evidence="5">
    <location>
        <begin position="225"/>
        <end position="254"/>
    </location>
</feature>
<gene>
    <name evidence="7" type="ORF">BKA03_001565</name>
</gene>
<proteinExistence type="predicted"/>
<feature type="transmembrane region" description="Helical" evidence="5">
    <location>
        <begin position="361"/>
        <end position="386"/>
    </location>
</feature>
<evidence type="ECO:0000259" key="6">
    <source>
        <dbReference type="Pfam" id="PF12698"/>
    </source>
</evidence>
<evidence type="ECO:0000313" key="8">
    <source>
        <dbReference type="Proteomes" id="UP000547973"/>
    </source>
</evidence>
<protein>
    <submittedName>
        <fullName evidence="7">ABC-2 type transport system permease protein</fullName>
    </submittedName>
</protein>
<comment type="subcellular location">
    <subcellularLocation>
        <location evidence="1">Membrane</location>
        <topology evidence="1">Multi-pass membrane protein</topology>
    </subcellularLocation>
</comment>
<dbReference type="InterPro" id="IPR013525">
    <property type="entry name" value="ABC2_TM"/>
</dbReference>
<dbReference type="EMBL" id="JACBZO010000001">
    <property type="protein sequence ID" value="NYI41446.1"/>
    <property type="molecule type" value="Genomic_DNA"/>
</dbReference>
<feature type="transmembrane region" description="Helical" evidence="5">
    <location>
        <begin position="309"/>
        <end position="328"/>
    </location>
</feature>
<keyword evidence="4 5" id="KW-0472">Membrane</keyword>
<dbReference type="GO" id="GO:0016020">
    <property type="term" value="C:membrane"/>
    <property type="evidence" value="ECO:0007669"/>
    <property type="project" value="UniProtKB-SubCell"/>
</dbReference>
<dbReference type="PANTHER" id="PTHR43471:SF3">
    <property type="entry name" value="ABC TRANSPORTER PERMEASE PROTEIN NATB"/>
    <property type="match status" value="1"/>
</dbReference>
<dbReference type="RefSeq" id="WP_257020117.1">
    <property type="nucleotide sequence ID" value="NZ_JACBZO010000001.1"/>
</dbReference>
<accession>A0A7Z0CHF7</accession>
<dbReference type="PANTHER" id="PTHR43471">
    <property type="entry name" value="ABC TRANSPORTER PERMEASE"/>
    <property type="match status" value="1"/>
</dbReference>
<feature type="transmembrane region" description="Helical" evidence="5">
    <location>
        <begin position="274"/>
        <end position="297"/>
    </location>
</feature>
<evidence type="ECO:0000256" key="3">
    <source>
        <dbReference type="ARBA" id="ARBA00022989"/>
    </source>
</evidence>
<keyword evidence="2 5" id="KW-0812">Transmembrane</keyword>
<sequence>MMRRHALREVVGFEVRRTLSKKRFWLATLLVPGLLVVIFAISFLSGTSSNAATQAQSSSRFTFEYVDESNLIDPALAKAAEGTVVSSADQGLADVKSGSVTAFFVYPKDPSKQPIEVYGVNDGVFGNGKYSTAAINLLKASATQKIGSPELSAIVQGAATTHSTTFENGRVAGGIESVIPPMLYLVLLYIVIILMGNQMLSATVEEKENRVTEMILTTIRAKTLLVGKVVSLFVIGFVQMVAFAIPVGIAYMAFRDKLSIPNVDLSTLQFQAGPMIIGALLLVGSFALFTATLVAIGAAMPTVKDAAPFFAGMVITLFLPIYAVSLIVTSPQAPIVQAFTFFPYTAPVTALVRNALGSLPLWVAIIDIVVLYGLSAVVLQIAVRIFKYGSIEYGKKVSLKGALALRENR</sequence>
<feature type="domain" description="ABC-2 type transporter transmembrane" evidence="6">
    <location>
        <begin position="22"/>
        <end position="383"/>
    </location>
</feature>
<dbReference type="AlphaFoldDB" id="A0A7Z0CHF7"/>
<comment type="caution">
    <text evidence="7">The sequence shown here is derived from an EMBL/GenBank/DDBJ whole genome shotgun (WGS) entry which is preliminary data.</text>
</comment>
<name>A0A7Z0CHF7_9MICO</name>
<evidence type="ECO:0000313" key="7">
    <source>
        <dbReference type="EMBL" id="NYI41446.1"/>
    </source>
</evidence>